<reference evidence="1" key="1">
    <citation type="submission" date="2015-07" db="EMBL/GenBank/DDBJ databases">
        <title>Draft Genome Sequences of Anaerolinea thermolimosa IMO-1, Bellilinea caldifistulae GOMI-1, Leptolinea tardivitalis YMTK-2, Levilinea saccharolytica KIBI-1,Longilinea arvoryzae KOME-1, Previously Described as Members of the Anaerolineaceae (Chloroflexi).</title>
        <authorList>
            <person name="Sekiguchi Y."/>
            <person name="Ohashi A."/>
            <person name="Matsuura N."/>
            <person name="Tourlousse M.D."/>
        </authorList>
    </citation>
    <scope>NUCLEOTIDE SEQUENCE [LARGE SCALE GENOMIC DNA]</scope>
    <source>
        <strain evidence="1">KOME-1</strain>
    </source>
</reference>
<dbReference type="OrthoDB" id="164619at2"/>
<keyword evidence="2" id="KW-1185">Reference proteome</keyword>
<accession>A0A0S7BD91</accession>
<organism evidence="1">
    <name type="scientific">Longilinea arvoryzae</name>
    <dbReference type="NCBI Taxonomy" id="360412"/>
    <lineage>
        <taxon>Bacteria</taxon>
        <taxon>Bacillati</taxon>
        <taxon>Chloroflexota</taxon>
        <taxon>Anaerolineae</taxon>
        <taxon>Anaerolineales</taxon>
        <taxon>Anaerolineaceae</taxon>
        <taxon>Longilinea</taxon>
    </lineage>
</organism>
<evidence type="ECO:0000313" key="2">
    <source>
        <dbReference type="Proteomes" id="UP000055060"/>
    </source>
</evidence>
<dbReference type="RefSeq" id="WP_075075008.1">
    <property type="nucleotide sequence ID" value="NZ_DF967972.1"/>
</dbReference>
<dbReference type="Proteomes" id="UP000055060">
    <property type="component" value="Unassembled WGS sequence"/>
</dbReference>
<dbReference type="EMBL" id="DF967972">
    <property type="protein sequence ID" value="GAP15868.1"/>
    <property type="molecule type" value="Genomic_DNA"/>
</dbReference>
<name>A0A0S7BD91_9CHLR</name>
<dbReference type="STRING" id="360412.LARV_03662"/>
<gene>
    <name evidence="1" type="ORF">LARV_03662</name>
</gene>
<evidence type="ECO:0000313" key="1">
    <source>
        <dbReference type="EMBL" id="GAP15868.1"/>
    </source>
</evidence>
<evidence type="ECO:0008006" key="3">
    <source>
        <dbReference type="Google" id="ProtNLM"/>
    </source>
</evidence>
<protein>
    <recommendedName>
        <fullName evidence="3">DUF2267 domain-containing protein</fullName>
    </recommendedName>
</protein>
<sequence length="65" mass="6841">MDELVKLVSKKTGIPEQTARVAVETVLNFIKQKLPAPIAGQIDALLKGESQGGDVLKGLGDLLGK</sequence>
<proteinExistence type="predicted"/>
<dbReference type="AlphaFoldDB" id="A0A0S7BD91"/>